<evidence type="ECO:0000313" key="11">
    <source>
        <dbReference type="EMBL" id="PWA30158.1"/>
    </source>
</evidence>
<proteinExistence type="inferred from homology"/>
<comment type="caution">
    <text evidence="11">The sequence shown here is derived from an EMBL/GenBank/DDBJ whole genome shotgun (WGS) entry which is preliminary data.</text>
</comment>
<dbReference type="InterPro" id="IPR045888">
    <property type="entry name" value="Erv"/>
</dbReference>
<evidence type="ECO:0000259" key="9">
    <source>
        <dbReference type="Pfam" id="PF07970"/>
    </source>
</evidence>
<dbReference type="GO" id="GO:0000139">
    <property type="term" value="C:Golgi membrane"/>
    <property type="evidence" value="ECO:0007669"/>
    <property type="project" value="UniProtKB-SubCell"/>
</dbReference>
<comment type="function">
    <text evidence="7">Plays a role in transport between endoplasmic reticulum and Golgi.</text>
</comment>
<dbReference type="PANTHER" id="PTHR10984:SF30">
    <property type="entry name" value="ENDOPLASMIC RETICULUM-GOLGI INTERMEDIATE COMPARTMENT PROTEIN 2"/>
    <property type="match status" value="1"/>
</dbReference>
<evidence type="ECO:0000256" key="1">
    <source>
        <dbReference type="ARBA" id="ARBA00004457"/>
    </source>
</evidence>
<dbReference type="GO" id="GO:0005789">
    <property type="term" value="C:endoplasmic reticulum membrane"/>
    <property type="evidence" value="ECO:0007669"/>
    <property type="project" value="UniProtKB-SubCell"/>
</dbReference>
<gene>
    <name evidence="11" type="ORF">CCH79_00014968</name>
</gene>
<feature type="region of interest" description="Disordered" evidence="8">
    <location>
        <begin position="239"/>
        <end position="291"/>
    </location>
</feature>
<reference evidence="11 12" key="1">
    <citation type="journal article" date="2018" name="G3 (Bethesda)">
        <title>A High-Quality Reference Genome for the Invasive Mosquitofish Gambusia affinis Using a Chicago Library.</title>
        <authorList>
            <person name="Hoffberg S.L."/>
            <person name="Troendle N.J."/>
            <person name="Glenn T.C."/>
            <person name="Mahmud O."/>
            <person name="Louha S."/>
            <person name="Chalopin D."/>
            <person name="Bennetzen J.L."/>
            <person name="Mauricio R."/>
        </authorList>
    </citation>
    <scope>NUCLEOTIDE SEQUENCE [LARGE SCALE GENOMIC DNA]</scope>
    <source>
        <strain evidence="11">NE01/NJP1002.9</strain>
        <tissue evidence="11">Muscle</tissue>
    </source>
</reference>
<dbReference type="PANTHER" id="PTHR10984">
    <property type="entry name" value="ENDOPLASMIC RETICULUM-GOLGI INTERMEDIATE COMPARTMENT PROTEIN"/>
    <property type="match status" value="1"/>
</dbReference>
<feature type="region of interest" description="Disordered" evidence="8">
    <location>
        <begin position="1"/>
        <end position="132"/>
    </location>
</feature>
<evidence type="ECO:0000256" key="7">
    <source>
        <dbReference type="RuleBase" id="RU369013"/>
    </source>
</evidence>
<evidence type="ECO:0000256" key="5">
    <source>
        <dbReference type="ARBA" id="ARBA00022989"/>
    </source>
</evidence>
<comment type="similarity">
    <text evidence="2 7">Belongs to the ERGIC family.</text>
</comment>
<keyword evidence="7" id="KW-0333">Golgi apparatus</keyword>
<keyword evidence="12" id="KW-1185">Reference proteome</keyword>
<feature type="compositionally biased region" description="Polar residues" evidence="8">
    <location>
        <begin position="15"/>
        <end position="27"/>
    </location>
</feature>
<organism evidence="11 12">
    <name type="scientific">Gambusia affinis</name>
    <name type="common">Western mosquitofish</name>
    <name type="synonym">Heterandria affinis</name>
    <dbReference type="NCBI Taxonomy" id="33528"/>
    <lineage>
        <taxon>Eukaryota</taxon>
        <taxon>Metazoa</taxon>
        <taxon>Chordata</taxon>
        <taxon>Craniata</taxon>
        <taxon>Vertebrata</taxon>
        <taxon>Euteleostomi</taxon>
        <taxon>Actinopterygii</taxon>
        <taxon>Neopterygii</taxon>
        <taxon>Teleostei</taxon>
        <taxon>Neoteleostei</taxon>
        <taxon>Acanthomorphata</taxon>
        <taxon>Ovalentaria</taxon>
        <taxon>Atherinomorphae</taxon>
        <taxon>Cyprinodontiformes</taxon>
        <taxon>Poeciliidae</taxon>
        <taxon>Poeciliinae</taxon>
        <taxon>Gambusia</taxon>
    </lineage>
</organism>
<feature type="domain" description="Endoplasmic reticulum vesicle transporter N-terminal" evidence="10">
    <location>
        <begin position="446"/>
        <end position="507"/>
    </location>
</feature>
<evidence type="ECO:0000256" key="4">
    <source>
        <dbReference type="ARBA" id="ARBA00022892"/>
    </source>
</evidence>
<dbReference type="Pfam" id="PF13850">
    <property type="entry name" value="ERGIC_N"/>
    <property type="match status" value="1"/>
</dbReference>
<evidence type="ECO:0000313" key="12">
    <source>
        <dbReference type="Proteomes" id="UP000250572"/>
    </source>
</evidence>
<feature type="region of interest" description="Disordered" evidence="8">
    <location>
        <begin position="363"/>
        <end position="395"/>
    </location>
</feature>
<feature type="compositionally biased region" description="Polar residues" evidence="8">
    <location>
        <begin position="71"/>
        <end position="82"/>
    </location>
</feature>
<keyword evidence="6 7" id="KW-0472">Membrane</keyword>
<dbReference type="GO" id="GO:0006888">
    <property type="term" value="P:endoplasmic reticulum to Golgi vesicle-mediated transport"/>
    <property type="evidence" value="ECO:0007669"/>
    <property type="project" value="UniProtKB-UniRule"/>
</dbReference>
<feature type="transmembrane region" description="Helical" evidence="7">
    <location>
        <begin position="694"/>
        <end position="716"/>
    </location>
</feature>
<keyword evidence="3 7" id="KW-0812">Transmembrane</keyword>
<dbReference type="STRING" id="33528.ENSGAFP00000025338"/>
<comment type="subcellular location">
    <subcellularLocation>
        <location evidence="7">Endoplasmic reticulum membrane</location>
        <topology evidence="7">Multi-pass membrane protein</topology>
    </subcellularLocation>
    <subcellularLocation>
        <location evidence="1 7">Endoplasmic reticulum-Golgi intermediate compartment membrane</location>
        <topology evidence="1 7">Multi-pass membrane protein</topology>
    </subcellularLocation>
    <subcellularLocation>
        <location evidence="7">Golgi apparatus membrane</location>
        <topology evidence="7">Multi-pass membrane protein</topology>
    </subcellularLocation>
</comment>
<dbReference type="GO" id="GO:0030134">
    <property type="term" value="C:COPII-coated ER to Golgi transport vesicle"/>
    <property type="evidence" value="ECO:0007669"/>
    <property type="project" value="TreeGrafter"/>
</dbReference>
<feature type="domain" description="Endoplasmic reticulum vesicle transporter C-terminal" evidence="9">
    <location>
        <begin position="548"/>
        <end position="711"/>
    </location>
</feature>
<evidence type="ECO:0000256" key="8">
    <source>
        <dbReference type="SAM" id="MobiDB-lite"/>
    </source>
</evidence>
<dbReference type="GO" id="GO:0033116">
    <property type="term" value="C:endoplasmic reticulum-Golgi intermediate compartment membrane"/>
    <property type="evidence" value="ECO:0007669"/>
    <property type="project" value="UniProtKB-SubCell"/>
</dbReference>
<dbReference type="InterPro" id="IPR012936">
    <property type="entry name" value="Erv_C"/>
</dbReference>
<feature type="compositionally biased region" description="Basic and acidic residues" evidence="8">
    <location>
        <begin position="250"/>
        <end position="270"/>
    </location>
</feature>
<dbReference type="InterPro" id="IPR039542">
    <property type="entry name" value="Erv_N"/>
</dbReference>
<evidence type="ECO:0000256" key="3">
    <source>
        <dbReference type="ARBA" id="ARBA00022692"/>
    </source>
</evidence>
<dbReference type="EMBL" id="NHOQ01000443">
    <property type="protein sequence ID" value="PWA30158.1"/>
    <property type="molecule type" value="Genomic_DNA"/>
</dbReference>
<dbReference type="Proteomes" id="UP000250572">
    <property type="component" value="Unassembled WGS sequence"/>
</dbReference>
<keyword evidence="4 7" id="KW-0931">ER-Golgi transport</keyword>
<keyword evidence="5 7" id="KW-1133">Transmembrane helix</keyword>
<dbReference type="GO" id="GO:0006890">
    <property type="term" value="P:retrograde vesicle-mediated transport, Golgi to endoplasmic reticulum"/>
    <property type="evidence" value="ECO:0007669"/>
    <property type="project" value="TreeGrafter"/>
</dbReference>
<evidence type="ECO:0000256" key="6">
    <source>
        <dbReference type="ARBA" id="ARBA00023136"/>
    </source>
</evidence>
<keyword evidence="7" id="KW-0256">Endoplasmic reticulum</keyword>
<dbReference type="AlphaFoldDB" id="A0A315W2G9"/>
<feature type="compositionally biased region" description="Polar residues" evidence="8">
    <location>
        <begin position="273"/>
        <end position="283"/>
    </location>
</feature>
<feature type="transmembrane region" description="Helical" evidence="7">
    <location>
        <begin position="469"/>
        <end position="488"/>
    </location>
</feature>
<sequence>MFLFHSDGPAGQCLMTENSWSEGSPSHSEAKLPGNPTDLKQQLHDSDSSTNHHKLQRQRPRAEDRREQAVCSASSDSLSPGTESGGGAESGDGRARRILEYVPHGEGGDGEEVGRSTADEQEAPRDSRLLCNSNTHTASRNCSATAKPQACAFLRCIPKVHSRAARVKQQLGLNCGKLWQQVQRHDATTSCVTRPVGLATRINHCARSLLDSDGSSIELGSPELPSITSLCPIADRRSIVTPHRQPQNLDTKDPSDEKQGTLQQPREKDNVPPTHTNTNQANKQRNEQLGVRAPLISTQSTCQRISPFLLARLVGKRFEKATAFGGAPCAIVPISHQWGNLERVAFDHKPAHIVGLPADTVQRGRRHLPTVPKQRRNEAGGDLTHSPETPESGHALLSTSVTSSRNGVADEGDPLPAPPLATLSLQKAVLTAKMRRLSRRKALSLVKELDAFPKVADSYVETSASGGTVSIIAFSAMAVLAILEFFVYRDTWMKYEYQVDKDFSRTLCLLQSRLREEHALQEVLYKTPLKGAPTALPPREDAPNEPPNACRIHGHAYVNKVAGNLHITVGKPIHHPQGHAHIAAFVSHEAYNFSHRIDHLSFGEEVPGIINPLDGTEKITYNNNQMYQYFITVVPTKLNTHLISADTHQFSVTERERVINHAAGSHGVSGIFVKYDTSSLMVTVSEQHMALGRFLVRLCGIVGGIFSTTGMLHSLVGFCFDIVCCRFRLGAYRPRQVSPVDSVLDVNTRISRSV</sequence>
<dbReference type="Pfam" id="PF07970">
    <property type="entry name" value="COPIIcoated_ERV"/>
    <property type="match status" value="1"/>
</dbReference>
<feature type="compositionally biased region" description="Basic and acidic residues" evidence="8">
    <location>
        <begin position="112"/>
        <end position="128"/>
    </location>
</feature>
<protein>
    <recommendedName>
        <fullName evidence="7">Endoplasmic reticulum-Golgi intermediate compartment protein</fullName>
    </recommendedName>
</protein>
<evidence type="ECO:0000256" key="2">
    <source>
        <dbReference type="ARBA" id="ARBA00005648"/>
    </source>
</evidence>
<accession>A0A315W2G9</accession>
<evidence type="ECO:0000259" key="10">
    <source>
        <dbReference type="Pfam" id="PF13850"/>
    </source>
</evidence>
<keyword evidence="7" id="KW-0813">Transport</keyword>
<name>A0A315W2G9_GAMAF</name>